<dbReference type="Proteomes" id="UP000242287">
    <property type="component" value="Unassembled WGS sequence"/>
</dbReference>
<feature type="transmembrane region" description="Helical" evidence="1">
    <location>
        <begin position="31"/>
        <end position="52"/>
    </location>
</feature>
<evidence type="ECO:0000313" key="3">
    <source>
        <dbReference type="Proteomes" id="UP000242287"/>
    </source>
</evidence>
<evidence type="ECO:0000256" key="1">
    <source>
        <dbReference type="SAM" id="Phobius"/>
    </source>
</evidence>
<feature type="transmembrane region" description="Helical" evidence="1">
    <location>
        <begin position="72"/>
        <end position="94"/>
    </location>
</feature>
<feature type="transmembrane region" description="Helical" evidence="1">
    <location>
        <begin position="6"/>
        <end position="24"/>
    </location>
</feature>
<proteinExistence type="predicted"/>
<name>A0A2A9NS33_9AGAR</name>
<keyword evidence="1" id="KW-1133">Transmembrane helix</keyword>
<keyword evidence="3" id="KW-1185">Reference proteome</keyword>
<keyword evidence="1" id="KW-0812">Transmembrane</keyword>
<dbReference type="EMBL" id="KZ301974">
    <property type="protein sequence ID" value="PFH53339.1"/>
    <property type="molecule type" value="Genomic_DNA"/>
</dbReference>
<protein>
    <submittedName>
        <fullName evidence="2">Uncharacterized protein</fullName>
    </submittedName>
</protein>
<gene>
    <name evidence="2" type="ORF">AMATHDRAFT_45608</name>
</gene>
<feature type="transmembrane region" description="Helical" evidence="1">
    <location>
        <begin position="115"/>
        <end position="137"/>
    </location>
</feature>
<dbReference type="OrthoDB" id="3357408at2759"/>
<feature type="transmembrane region" description="Helical" evidence="1">
    <location>
        <begin position="149"/>
        <end position="169"/>
    </location>
</feature>
<accession>A0A2A9NS33</accession>
<dbReference type="AlphaFoldDB" id="A0A2A9NS33"/>
<reference evidence="2 3" key="1">
    <citation type="submission" date="2014-02" db="EMBL/GenBank/DDBJ databases">
        <title>Transposable element dynamics among asymbiotic and ectomycorrhizal Amanita fungi.</title>
        <authorList>
            <consortium name="DOE Joint Genome Institute"/>
            <person name="Hess J."/>
            <person name="Skrede I."/>
            <person name="Wolfe B."/>
            <person name="LaButti K."/>
            <person name="Ohm R.A."/>
            <person name="Grigoriev I.V."/>
            <person name="Pringle A."/>
        </authorList>
    </citation>
    <scope>NUCLEOTIDE SEQUENCE [LARGE SCALE GENOMIC DNA]</scope>
    <source>
        <strain evidence="2 3">SKay4041</strain>
    </source>
</reference>
<evidence type="ECO:0000313" key="2">
    <source>
        <dbReference type="EMBL" id="PFH53339.1"/>
    </source>
</evidence>
<sequence>MITIESWLATLTDAVLIYRCWVVYAQKYAAVIVPSFVWLGGIGCSIASTILLGRESSLLTEATFIKVKNLSGVFYVCTIAVNLYATSAIVLRIWRITSRSGNQKSVNSLHSTIRIIVDSGLLYTLSSVALLIIWFTWDRTPETEAKDLAQVVSSAINSPMPGITFNLILIRVAQQRASRDFAGEGTTNSGLTQEIITSVQIM</sequence>
<organism evidence="2 3">
    <name type="scientific">Amanita thiersii Skay4041</name>
    <dbReference type="NCBI Taxonomy" id="703135"/>
    <lineage>
        <taxon>Eukaryota</taxon>
        <taxon>Fungi</taxon>
        <taxon>Dikarya</taxon>
        <taxon>Basidiomycota</taxon>
        <taxon>Agaricomycotina</taxon>
        <taxon>Agaricomycetes</taxon>
        <taxon>Agaricomycetidae</taxon>
        <taxon>Agaricales</taxon>
        <taxon>Pluteineae</taxon>
        <taxon>Amanitaceae</taxon>
        <taxon>Amanita</taxon>
    </lineage>
</organism>
<keyword evidence="1" id="KW-0472">Membrane</keyword>